<evidence type="ECO:0000256" key="1">
    <source>
        <dbReference type="SAM" id="MobiDB-lite"/>
    </source>
</evidence>
<reference evidence="3 4" key="1">
    <citation type="submission" date="2019-02" db="EMBL/GenBank/DDBJ databases">
        <title>Deep-cultivation of Planctomycetes and their phenomic and genomic characterization uncovers novel biology.</title>
        <authorList>
            <person name="Wiegand S."/>
            <person name="Jogler M."/>
            <person name="Boedeker C."/>
            <person name="Pinto D."/>
            <person name="Vollmers J."/>
            <person name="Rivas-Marin E."/>
            <person name="Kohn T."/>
            <person name="Peeters S.H."/>
            <person name="Heuer A."/>
            <person name="Rast P."/>
            <person name="Oberbeckmann S."/>
            <person name="Bunk B."/>
            <person name="Jeske O."/>
            <person name="Meyerdierks A."/>
            <person name="Storesund J.E."/>
            <person name="Kallscheuer N."/>
            <person name="Luecker S."/>
            <person name="Lage O.M."/>
            <person name="Pohl T."/>
            <person name="Merkel B.J."/>
            <person name="Hornburger P."/>
            <person name="Mueller R.-W."/>
            <person name="Bruemmer F."/>
            <person name="Labrenz M."/>
            <person name="Spormann A.M."/>
            <person name="Op den Camp H."/>
            <person name="Overmann J."/>
            <person name="Amann R."/>
            <person name="Jetten M.S.M."/>
            <person name="Mascher T."/>
            <person name="Medema M.H."/>
            <person name="Devos D.P."/>
            <person name="Kaster A.-K."/>
            <person name="Ovreas L."/>
            <person name="Rohde M."/>
            <person name="Galperin M.Y."/>
            <person name="Jogler C."/>
        </authorList>
    </citation>
    <scope>NUCLEOTIDE SEQUENCE [LARGE SCALE GENOMIC DNA]</scope>
    <source>
        <strain evidence="3 4">Pan189</strain>
    </source>
</reference>
<evidence type="ECO:0000259" key="2">
    <source>
        <dbReference type="Pfam" id="PF18753"/>
    </source>
</evidence>
<evidence type="ECO:0000313" key="3">
    <source>
        <dbReference type="EMBL" id="QDT35958.1"/>
    </source>
</evidence>
<keyword evidence="4" id="KW-1185">Reference proteome</keyword>
<feature type="region of interest" description="Disordered" evidence="1">
    <location>
        <begin position="125"/>
        <end position="144"/>
    </location>
</feature>
<name>A0A517QWL8_9PLAN</name>
<organism evidence="3 4">
    <name type="scientific">Stratiformator vulcanicus</name>
    <dbReference type="NCBI Taxonomy" id="2527980"/>
    <lineage>
        <taxon>Bacteria</taxon>
        <taxon>Pseudomonadati</taxon>
        <taxon>Planctomycetota</taxon>
        <taxon>Planctomycetia</taxon>
        <taxon>Planctomycetales</taxon>
        <taxon>Planctomycetaceae</taxon>
        <taxon>Stratiformator</taxon>
    </lineage>
</organism>
<protein>
    <recommendedName>
        <fullName evidence="2">Nucleotide modification associated domain-containing protein</fullName>
    </recommendedName>
</protein>
<dbReference type="Proteomes" id="UP000317318">
    <property type="component" value="Chromosome"/>
</dbReference>
<dbReference type="EMBL" id="CP036268">
    <property type="protein sequence ID" value="QDT35958.1"/>
    <property type="molecule type" value="Genomic_DNA"/>
</dbReference>
<evidence type="ECO:0000313" key="4">
    <source>
        <dbReference type="Proteomes" id="UP000317318"/>
    </source>
</evidence>
<dbReference type="AlphaFoldDB" id="A0A517QWL8"/>
<feature type="domain" description="Nucleotide modification associated" evidence="2">
    <location>
        <begin position="19"/>
        <end position="217"/>
    </location>
</feature>
<proteinExistence type="predicted"/>
<gene>
    <name evidence="3" type="ORF">Pan189_03130</name>
</gene>
<accession>A0A517QWL8</accession>
<sequence>MAETRYQAHQVPVKDRDVRLYSYIVARDFGFAPNPFYGICTLATCKPKIRATARPGDWIVGTGSKGFRLDGHIVFAMRVTEVLTFDQYWSDTRFKRKRPNLRGSLKQAYGDNIYHRHPQTGDWLQEDSHHSYADGSSNPANVERDTQSDAVLIGEEFYYWGKSGPKIPNQFRNYNGLDVCLSGPGHKCNFPHVLAGLFVHWIRSQVDHGYLGEPAEF</sequence>
<dbReference type="KEGG" id="svp:Pan189_03130"/>
<dbReference type="Pfam" id="PF18753">
    <property type="entry name" value="Nmad2"/>
    <property type="match status" value="1"/>
</dbReference>
<dbReference type="InterPro" id="IPR041180">
    <property type="entry name" value="Nmad2"/>
</dbReference>